<evidence type="ECO:0000313" key="2">
    <source>
        <dbReference type="Proteomes" id="UP000027981"/>
    </source>
</evidence>
<dbReference type="InterPro" id="IPR036412">
    <property type="entry name" value="HAD-like_sf"/>
</dbReference>
<dbReference type="KEGG" id="ppac:PAP_03895"/>
<protein>
    <submittedName>
        <fullName evidence="1">Uncharacterized protein</fullName>
    </submittedName>
</protein>
<dbReference type="RefSeq" id="WP_048164782.1">
    <property type="nucleotide sequence ID" value="NZ_CP006019.1"/>
</dbReference>
<dbReference type="HOGENOM" id="CLU_2476134_0_0_2"/>
<name>A0A075LSX1_9EURY</name>
<dbReference type="OrthoDB" id="10041at2157"/>
<dbReference type="AlphaFoldDB" id="A0A075LSX1"/>
<dbReference type="InterPro" id="IPR023214">
    <property type="entry name" value="HAD_sf"/>
</dbReference>
<sequence>MADIFIANKALFKNGKFEGISLCFKDKSEIVDRFSGSFVLAIGDGHNDAGMFDKADLSIAVGREVKNADIYAKNINELVALIKPLHL</sequence>
<dbReference type="STRING" id="1343739.PAP_03895"/>
<dbReference type="Pfam" id="PF08282">
    <property type="entry name" value="Hydrolase_3"/>
    <property type="match status" value="1"/>
</dbReference>
<dbReference type="eggNOG" id="arCOG01158">
    <property type="taxonomic scope" value="Archaea"/>
</dbReference>
<dbReference type="SUPFAM" id="SSF56784">
    <property type="entry name" value="HAD-like"/>
    <property type="match status" value="1"/>
</dbReference>
<organism evidence="1 2">
    <name type="scientific">Palaeococcus pacificus DY20341</name>
    <dbReference type="NCBI Taxonomy" id="1343739"/>
    <lineage>
        <taxon>Archaea</taxon>
        <taxon>Methanobacteriati</taxon>
        <taxon>Methanobacteriota</taxon>
        <taxon>Thermococci</taxon>
        <taxon>Thermococcales</taxon>
        <taxon>Thermococcaceae</taxon>
        <taxon>Palaeococcus</taxon>
    </lineage>
</organism>
<dbReference type="EMBL" id="CP006019">
    <property type="protein sequence ID" value="AIF69196.1"/>
    <property type="molecule type" value="Genomic_DNA"/>
</dbReference>
<gene>
    <name evidence="1" type="ORF">PAP_03895</name>
</gene>
<keyword evidence="2" id="KW-1185">Reference proteome</keyword>
<dbReference type="Proteomes" id="UP000027981">
    <property type="component" value="Chromosome"/>
</dbReference>
<dbReference type="Gene3D" id="3.40.50.1000">
    <property type="entry name" value="HAD superfamily/HAD-like"/>
    <property type="match status" value="1"/>
</dbReference>
<proteinExistence type="predicted"/>
<dbReference type="GeneID" id="24841905"/>
<reference evidence="1 2" key="2">
    <citation type="journal article" date="2015" name="Genome Announc.">
        <title>Complete Genome Sequence of Hyperthermophilic Piezophilic Archaeon Palaeococcus pacificus DY20341T, Isolated from Deep-Sea Hydrothermal Sediments.</title>
        <authorList>
            <person name="Zeng X."/>
            <person name="Jebbar M."/>
            <person name="Shao Z."/>
        </authorList>
    </citation>
    <scope>NUCLEOTIDE SEQUENCE [LARGE SCALE GENOMIC DNA]</scope>
    <source>
        <strain evidence="1 2">DY20341</strain>
    </source>
</reference>
<evidence type="ECO:0000313" key="1">
    <source>
        <dbReference type="EMBL" id="AIF69196.1"/>
    </source>
</evidence>
<accession>A0A075LSX1</accession>
<reference evidence="2" key="1">
    <citation type="submission" date="2013-06" db="EMBL/GenBank/DDBJ databases">
        <title>Complete Genome Sequence of Hyperthermophilic Palaeococcus pacificus DY20341T, Isolated from a Deep-Sea Hydrothermal Sediments.</title>
        <authorList>
            <person name="Zeng X."/>
            <person name="Shao Z."/>
        </authorList>
    </citation>
    <scope>NUCLEOTIDE SEQUENCE [LARGE SCALE GENOMIC DNA]</scope>
    <source>
        <strain evidence="2">DY20341</strain>
    </source>
</reference>